<organism evidence="7 8">
    <name type="scientific">Sulfurovum riftiae</name>
    <dbReference type="NCBI Taxonomy" id="1630136"/>
    <lineage>
        <taxon>Bacteria</taxon>
        <taxon>Pseudomonadati</taxon>
        <taxon>Campylobacterota</taxon>
        <taxon>Epsilonproteobacteria</taxon>
        <taxon>Campylobacterales</taxon>
        <taxon>Sulfurovaceae</taxon>
        <taxon>Sulfurovum</taxon>
    </lineage>
</organism>
<dbReference type="EC" id="3.6.1.7" evidence="2 4"/>
<evidence type="ECO:0000256" key="4">
    <source>
        <dbReference type="PROSITE-ProRule" id="PRU00520"/>
    </source>
</evidence>
<comment type="caution">
    <text evidence="7">The sequence shown here is derived from an EMBL/GenBank/DDBJ whole genome shotgun (WGS) entry which is preliminary data.</text>
</comment>
<dbReference type="EMBL" id="LNKT01000056">
    <property type="protein sequence ID" value="KYJ85921.1"/>
    <property type="molecule type" value="Genomic_DNA"/>
</dbReference>
<evidence type="ECO:0000256" key="2">
    <source>
        <dbReference type="ARBA" id="ARBA00012150"/>
    </source>
</evidence>
<keyword evidence="8" id="KW-1185">Reference proteome</keyword>
<gene>
    <name evidence="7" type="ORF">AS592_04850</name>
</gene>
<comment type="similarity">
    <text evidence="1 5">Belongs to the acylphosphatase family.</text>
</comment>
<feature type="active site" evidence="4">
    <location>
        <position position="36"/>
    </location>
</feature>
<dbReference type="PANTHER" id="PTHR47268">
    <property type="entry name" value="ACYLPHOSPHATASE"/>
    <property type="match status" value="1"/>
</dbReference>
<comment type="catalytic activity">
    <reaction evidence="3 4">
        <text>an acyl phosphate + H2O = a carboxylate + phosphate + H(+)</text>
        <dbReference type="Rhea" id="RHEA:14965"/>
        <dbReference type="ChEBI" id="CHEBI:15377"/>
        <dbReference type="ChEBI" id="CHEBI:15378"/>
        <dbReference type="ChEBI" id="CHEBI:29067"/>
        <dbReference type="ChEBI" id="CHEBI:43474"/>
        <dbReference type="ChEBI" id="CHEBI:59918"/>
        <dbReference type="EC" id="3.6.1.7"/>
    </reaction>
</comment>
<dbReference type="Pfam" id="PF00708">
    <property type="entry name" value="Acylphosphatase"/>
    <property type="match status" value="1"/>
</dbReference>
<evidence type="ECO:0000313" key="8">
    <source>
        <dbReference type="Proteomes" id="UP000075359"/>
    </source>
</evidence>
<dbReference type="STRING" id="1630136.AS592_04850"/>
<evidence type="ECO:0000256" key="1">
    <source>
        <dbReference type="ARBA" id="ARBA00005614"/>
    </source>
</evidence>
<dbReference type="PANTHER" id="PTHR47268:SF4">
    <property type="entry name" value="ACYLPHOSPHATASE"/>
    <property type="match status" value="1"/>
</dbReference>
<reference evidence="7 8" key="1">
    <citation type="submission" date="2015-11" db="EMBL/GenBank/DDBJ databases">
        <title>Draft genome of Sulfurovum riftiae 1812E, a member of the Epsilonproteobacteria isolated from the tube of the deep-sea hydrothermal vent tubewom Riftia pachyptila.</title>
        <authorList>
            <person name="Vetriani C."/>
            <person name="Giovannelli D."/>
        </authorList>
    </citation>
    <scope>NUCLEOTIDE SEQUENCE [LARGE SCALE GENOMIC DNA]</scope>
    <source>
        <strain evidence="7 8">1812E</strain>
    </source>
</reference>
<accession>A0A151CEH2</accession>
<evidence type="ECO:0000256" key="5">
    <source>
        <dbReference type="RuleBase" id="RU004168"/>
    </source>
</evidence>
<dbReference type="PROSITE" id="PS51160">
    <property type="entry name" value="ACYLPHOSPHATASE_3"/>
    <property type="match status" value="1"/>
</dbReference>
<feature type="domain" description="Acylphosphatase-like" evidence="6">
    <location>
        <begin position="3"/>
        <end position="91"/>
    </location>
</feature>
<keyword evidence="4" id="KW-0378">Hydrolase</keyword>
<protein>
    <recommendedName>
        <fullName evidence="2 4">acylphosphatase</fullName>
        <ecNumber evidence="2 4">3.6.1.7</ecNumber>
    </recommendedName>
</protein>
<evidence type="ECO:0000256" key="3">
    <source>
        <dbReference type="ARBA" id="ARBA00047645"/>
    </source>
</evidence>
<evidence type="ECO:0000313" key="7">
    <source>
        <dbReference type="EMBL" id="KYJ85921.1"/>
    </source>
</evidence>
<dbReference type="SUPFAM" id="SSF54975">
    <property type="entry name" value="Acylphosphatase/BLUF domain-like"/>
    <property type="match status" value="1"/>
</dbReference>
<proteinExistence type="inferred from homology"/>
<dbReference type="InterPro" id="IPR020456">
    <property type="entry name" value="Acylphosphatase"/>
</dbReference>
<feature type="active site" evidence="4">
    <location>
        <position position="18"/>
    </location>
</feature>
<dbReference type="Proteomes" id="UP000075359">
    <property type="component" value="Unassembled WGS sequence"/>
</dbReference>
<dbReference type="RefSeq" id="WP_067331895.1">
    <property type="nucleotide sequence ID" value="NZ_LNKT01000056.1"/>
</dbReference>
<dbReference type="OrthoDB" id="5295388at2"/>
<name>A0A151CEH2_9BACT</name>
<evidence type="ECO:0000259" key="6">
    <source>
        <dbReference type="PROSITE" id="PS51160"/>
    </source>
</evidence>
<dbReference type="Gene3D" id="3.30.70.100">
    <property type="match status" value="1"/>
</dbReference>
<dbReference type="InterPro" id="IPR001792">
    <property type="entry name" value="Acylphosphatase-like_dom"/>
</dbReference>
<dbReference type="AlphaFoldDB" id="A0A151CEH2"/>
<dbReference type="InterPro" id="IPR036046">
    <property type="entry name" value="Acylphosphatase-like_dom_sf"/>
</dbReference>
<dbReference type="GO" id="GO:0003998">
    <property type="term" value="F:acylphosphatase activity"/>
    <property type="evidence" value="ECO:0007669"/>
    <property type="project" value="UniProtKB-EC"/>
</dbReference>
<sequence>MEWYRFVISGRVQGVFYRKFVSQELMKKQFKGYIQNLPDGTVEVVAEIFDDELDDFLLILKEGSPLSRVEDIRYEVIDDAKFNTDGFEIRY</sequence>